<dbReference type="Proteomes" id="UP000596742">
    <property type="component" value="Unassembled WGS sequence"/>
</dbReference>
<dbReference type="AlphaFoldDB" id="A0A8B6EAY2"/>
<keyword evidence="7" id="KW-1185">Reference proteome</keyword>
<dbReference type="InterPro" id="IPR050822">
    <property type="entry name" value="Cerebellin_Synaptic_Org"/>
</dbReference>
<dbReference type="SMART" id="SM00110">
    <property type="entry name" value="C1Q"/>
    <property type="match status" value="1"/>
</dbReference>
<reference evidence="6" key="1">
    <citation type="submission" date="2018-11" db="EMBL/GenBank/DDBJ databases">
        <authorList>
            <person name="Alioto T."/>
            <person name="Alioto T."/>
        </authorList>
    </citation>
    <scope>NUCLEOTIDE SEQUENCE</scope>
</reference>
<accession>A0A8B6EAY2</accession>
<keyword evidence="4" id="KW-0472">Membrane</keyword>
<dbReference type="EMBL" id="UYJE01004893">
    <property type="protein sequence ID" value="VDI32274.1"/>
    <property type="molecule type" value="Genomic_DNA"/>
</dbReference>
<protein>
    <submittedName>
        <fullName evidence="6">Complement C1q subcomponent subunit B</fullName>
    </submittedName>
</protein>
<evidence type="ECO:0000256" key="3">
    <source>
        <dbReference type="ARBA" id="ARBA00022729"/>
    </source>
</evidence>
<dbReference type="PANTHER" id="PTHR22923">
    <property type="entry name" value="CEREBELLIN-RELATED"/>
    <property type="match status" value="1"/>
</dbReference>
<keyword evidence="4" id="KW-0812">Transmembrane</keyword>
<dbReference type="PANTHER" id="PTHR22923:SF102">
    <property type="entry name" value="CEREBELLIN 13-RELATED"/>
    <property type="match status" value="1"/>
</dbReference>
<gene>
    <name evidence="6" type="ORF">MGAL_10B091748</name>
</gene>
<evidence type="ECO:0000256" key="2">
    <source>
        <dbReference type="ARBA" id="ARBA00022525"/>
    </source>
</evidence>
<keyword evidence="3" id="KW-0732">Signal</keyword>
<comment type="caution">
    <text evidence="6">The sequence shown here is derived from an EMBL/GenBank/DDBJ whole genome shotgun (WGS) entry which is preliminary data.</text>
</comment>
<dbReference type="GO" id="GO:0005576">
    <property type="term" value="C:extracellular region"/>
    <property type="evidence" value="ECO:0007669"/>
    <property type="project" value="UniProtKB-SubCell"/>
</dbReference>
<feature type="domain" description="C1q" evidence="5">
    <location>
        <begin position="83"/>
        <end position="216"/>
    </location>
</feature>
<dbReference type="InterPro" id="IPR008983">
    <property type="entry name" value="Tumour_necrosis_fac-like_dom"/>
</dbReference>
<keyword evidence="4" id="KW-1133">Transmembrane helix</keyword>
<proteinExistence type="predicted"/>
<evidence type="ECO:0000256" key="1">
    <source>
        <dbReference type="ARBA" id="ARBA00004613"/>
    </source>
</evidence>
<dbReference type="OrthoDB" id="6091867at2759"/>
<dbReference type="Gene3D" id="2.60.120.40">
    <property type="match status" value="1"/>
</dbReference>
<dbReference type="InterPro" id="IPR001073">
    <property type="entry name" value="C1q_dom"/>
</dbReference>
<evidence type="ECO:0000313" key="7">
    <source>
        <dbReference type="Proteomes" id="UP000596742"/>
    </source>
</evidence>
<comment type="subcellular location">
    <subcellularLocation>
        <location evidence="1">Secreted</location>
    </subcellularLocation>
</comment>
<evidence type="ECO:0000313" key="6">
    <source>
        <dbReference type="EMBL" id="VDI32274.1"/>
    </source>
</evidence>
<evidence type="ECO:0000256" key="4">
    <source>
        <dbReference type="SAM" id="Phobius"/>
    </source>
</evidence>
<dbReference type="SUPFAM" id="SSF49842">
    <property type="entry name" value="TNF-like"/>
    <property type="match status" value="1"/>
</dbReference>
<dbReference type="Pfam" id="PF00386">
    <property type="entry name" value="C1q"/>
    <property type="match status" value="1"/>
</dbReference>
<keyword evidence="2" id="KW-0964">Secreted</keyword>
<name>A0A8B6EAY2_MYTGA</name>
<dbReference type="PROSITE" id="PS50871">
    <property type="entry name" value="C1Q"/>
    <property type="match status" value="1"/>
</dbReference>
<dbReference type="PRINTS" id="PR00007">
    <property type="entry name" value="COMPLEMNTC1Q"/>
</dbReference>
<feature type="transmembrane region" description="Helical" evidence="4">
    <location>
        <begin position="14"/>
        <end position="36"/>
    </location>
</feature>
<evidence type="ECO:0000259" key="5">
    <source>
        <dbReference type="PROSITE" id="PS50871"/>
    </source>
</evidence>
<organism evidence="6 7">
    <name type="scientific">Mytilus galloprovincialis</name>
    <name type="common">Mediterranean mussel</name>
    <dbReference type="NCBI Taxonomy" id="29158"/>
    <lineage>
        <taxon>Eukaryota</taxon>
        <taxon>Metazoa</taxon>
        <taxon>Spiralia</taxon>
        <taxon>Lophotrochozoa</taxon>
        <taxon>Mollusca</taxon>
        <taxon>Bivalvia</taxon>
        <taxon>Autobranchia</taxon>
        <taxon>Pteriomorphia</taxon>
        <taxon>Mytilida</taxon>
        <taxon>Mytiloidea</taxon>
        <taxon>Mytilidae</taxon>
        <taxon>Mytilinae</taxon>
        <taxon>Mytilus</taxon>
    </lineage>
</organism>
<sequence>MGRIQTFWTNNRTLVYTVSGLILGYSFAIGMSYLLFSIGQEKGKGHIQSFEITQLIKDSKEEILNVIRDSRNSTSNENINAVSKQGIIAFYAIATRSIDLEHSQTIVFDHVYTNIGKSYNPKTGKFIVPLNGLYRFGSTGMSQSDDVVHLQMNKNSVEVARSTAQQNYNTADMEAILELKKGDIIDVTRRTNNNKQTERLHGNRMASFTGFLIATM</sequence>